<dbReference type="InterPro" id="IPR023296">
    <property type="entry name" value="Glyco_hydro_beta-prop_sf"/>
</dbReference>
<dbReference type="InterPro" id="IPR051795">
    <property type="entry name" value="Glycosyl_Hydrlase_43"/>
</dbReference>
<dbReference type="GO" id="GO:0005975">
    <property type="term" value="P:carbohydrate metabolic process"/>
    <property type="evidence" value="ECO:0007669"/>
    <property type="project" value="InterPro"/>
</dbReference>
<evidence type="ECO:0000256" key="2">
    <source>
        <dbReference type="ARBA" id="ARBA00022801"/>
    </source>
</evidence>
<evidence type="ECO:0000256" key="3">
    <source>
        <dbReference type="ARBA" id="ARBA00023295"/>
    </source>
</evidence>
<feature type="active site" description="Proton acceptor" evidence="4">
    <location>
        <position position="67"/>
    </location>
</feature>
<evidence type="ECO:0000256" key="7">
    <source>
        <dbReference type="SAM" id="Phobius"/>
    </source>
</evidence>
<keyword evidence="3 6" id="KW-0326">Glycosidase</keyword>
<sequence length="559" mass="62557">MAGIQKKKSTISNLEYPKVNKLVYSICLTFFIALSAFAQQREISEVWVSDQGDGTYINPILHADYSDPDVVRVGEDFYMTASSFNAVPGLPILHSKDLVNWTLVNYALERQVPFDNFAKPQHGNGVWAPAIRYHEGEYYIYWGDPDFGIYMVKTKDPLGKWDEPVLVESGKGLIDPCPLWDEDGKAYLSHAFAGSRAGIKSVLVVKPMNWEGTKTTGAGKLVFDGHEAHPTVEGTKFYKRNGYYYIFAPAGGVSTGWQLILRSKNPYGPYEEHISLAQGNTPINGPHQGAWIDTDMGEDWFVHFQDVEAYGRITHLQPMNWKNDWPTMGEDPDGDGTGQPVLKHKKPAVKATQEITTPADSDEFDGNDIGLQWQWQANPEATWAFANPAESKLRLFTVQLPEYAKNLWDAPNLLLQKFPAEEFTTTISLEFLPNPKLTNEQVGLIVMGMSYAYLALESTEDGIALVYVSCLDAEHGKAEVKKEIAKLEINSIQLQVTVIKGGICQFSYSEDGKKFTQIEETFTAVPGKWIGAKVGLFAIRNTKTNDSGFADVDWFRFNK</sequence>
<dbReference type="RefSeq" id="WP_111610868.1">
    <property type="nucleotide sequence ID" value="NZ_QLLK01000003.1"/>
</dbReference>
<dbReference type="AlphaFoldDB" id="A0A327PLN1"/>
<organism evidence="9 10">
    <name type="scientific">Algoriphagus yeomjeoni</name>
    <dbReference type="NCBI Taxonomy" id="291403"/>
    <lineage>
        <taxon>Bacteria</taxon>
        <taxon>Pseudomonadati</taxon>
        <taxon>Bacteroidota</taxon>
        <taxon>Cytophagia</taxon>
        <taxon>Cytophagales</taxon>
        <taxon>Cyclobacteriaceae</taxon>
        <taxon>Algoriphagus</taxon>
    </lineage>
</organism>
<dbReference type="EMBL" id="QLLK01000003">
    <property type="protein sequence ID" value="RAI92241.1"/>
    <property type="molecule type" value="Genomic_DNA"/>
</dbReference>
<gene>
    <name evidence="9" type="ORF">LV83_01470</name>
</gene>
<dbReference type="Pfam" id="PF17851">
    <property type="entry name" value="GH43_C2"/>
    <property type="match status" value="1"/>
</dbReference>
<accession>A0A327PLN1</accession>
<dbReference type="PANTHER" id="PTHR42812">
    <property type="entry name" value="BETA-XYLOSIDASE"/>
    <property type="match status" value="1"/>
</dbReference>
<dbReference type="InterPro" id="IPR041542">
    <property type="entry name" value="GH43_C2"/>
</dbReference>
<feature type="transmembrane region" description="Helical" evidence="7">
    <location>
        <begin position="21"/>
        <end position="38"/>
    </location>
</feature>
<dbReference type="Pfam" id="PF04616">
    <property type="entry name" value="Glyco_hydro_43"/>
    <property type="match status" value="1"/>
</dbReference>
<dbReference type="SUPFAM" id="SSF75005">
    <property type="entry name" value="Arabinanase/levansucrase/invertase"/>
    <property type="match status" value="1"/>
</dbReference>
<dbReference type="Proteomes" id="UP000249610">
    <property type="component" value="Unassembled WGS sequence"/>
</dbReference>
<comment type="caution">
    <text evidence="9">The sequence shown here is derived from an EMBL/GenBank/DDBJ whole genome shotgun (WGS) entry which is preliminary data.</text>
</comment>
<name>A0A327PLN1_9BACT</name>
<dbReference type="SUPFAM" id="SSF49899">
    <property type="entry name" value="Concanavalin A-like lectins/glucanases"/>
    <property type="match status" value="1"/>
</dbReference>
<evidence type="ECO:0000313" key="9">
    <source>
        <dbReference type="EMBL" id="RAI92241.1"/>
    </source>
</evidence>
<reference evidence="9 10" key="1">
    <citation type="submission" date="2018-06" db="EMBL/GenBank/DDBJ databases">
        <title>Genomic Encyclopedia of Archaeal and Bacterial Type Strains, Phase II (KMG-II): from individual species to whole genera.</title>
        <authorList>
            <person name="Goeker M."/>
        </authorList>
    </citation>
    <scope>NUCLEOTIDE SEQUENCE [LARGE SCALE GENOMIC DNA]</scope>
    <source>
        <strain evidence="9 10">DSM 23446</strain>
    </source>
</reference>
<protein>
    <submittedName>
        <fullName evidence="9">Beta-xylosidase</fullName>
    </submittedName>
</protein>
<dbReference type="Gene3D" id="2.60.120.200">
    <property type="match status" value="1"/>
</dbReference>
<keyword evidence="7" id="KW-0812">Transmembrane</keyword>
<keyword evidence="10" id="KW-1185">Reference proteome</keyword>
<dbReference type="InterPro" id="IPR013320">
    <property type="entry name" value="ConA-like_dom_sf"/>
</dbReference>
<evidence type="ECO:0000256" key="4">
    <source>
        <dbReference type="PIRSR" id="PIRSR606710-1"/>
    </source>
</evidence>
<dbReference type="Gene3D" id="2.115.10.20">
    <property type="entry name" value="Glycosyl hydrolase domain, family 43"/>
    <property type="match status" value="1"/>
</dbReference>
<feature type="site" description="Important for catalytic activity, responsible for pKa modulation of the active site Glu and correct orientation of both the proton donor and substrate" evidence="5">
    <location>
        <position position="175"/>
    </location>
</feature>
<proteinExistence type="inferred from homology"/>
<evidence type="ECO:0000313" key="10">
    <source>
        <dbReference type="Proteomes" id="UP000249610"/>
    </source>
</evidence>
<keyword evidence="2 6" id="KW-0378">Hydrolase</keyword>
<keyword evidence="7" id="KW-0472">Membrane</keyword>
<dbReference type="PANTHER" id="PTHR42812:SF12">
    <property type="entry name" value="BETA-XYLOSIDASE-RELATED"/>
    <property type="match status" value="1"/>
</dbReference>
<keyword evidence="7" id="KW-1133">Transmembrane helix</keyword>
<evidence type="ECO:0000256" key="5">
    <source>
        <dbReference type="PIRSR" id="PIRSR606710-2"/>
    </source>
</evidence>
<dbReference type="InterPro" id="IPR006710">
    <property type="entry name" value="Glyco_hydro_43"/>
</dbReference>
<feature type="active site" description="Proton donor" evidence="4">
    <location>
        <position position="233"/>
    </location>
</feature>
<feature type="domain" description="Beta-xylosidase C-terminal Concanavalin A-like" evidence="8">
    <location>
        <begin position="361"/>
        <end position="558"/>
    </location>
</feature>
<evidence type="ECO:0000256" key="6">
    <source>
        <dbReference type="RuleBase" id="RU361187"/>
    </source>
</evidence>
<dbReference type="OrthoDB" id="9801455at2"/>
<evidence type="ECO:0000259" key="8">
    <source>
        <dbReference type="Pfam" id="PF17851"/>
    </source>
</evidence>
<evidence type="ECO:0000256" key="1">
    <source>
        <dbReference type="ARBA" id="ARBA00009865"/>
    </source>
</evidence>
<dbReference type="GO" id="GO:0004553">
    <property type="term" value="F:hydrolase activity, hydrolyzing O-glycosyl compounds"/>
    <property type="evidence" value="ECO:0007669"/>
    <property type="project" value="InterPro"/>
</dbReference>
<comment type="similarity">
    <text evidence="1 6">Belongs to the glycosyl hydrolase 43 family.</text>
</comment>
<dbReference type="CDD" id="cd09001">
    <property type="entry name" value="GH43_FsAxh1-like"/>
    <property type="match status" value="1"/>
</dbReference>